<dbReference type="SUPFAM" id="SSF56601">
    <property type="entry name" value="beta-lactamase/transpeptidase-like"/>
    <property type="match status" value="1"/>
</dbReference>
<sequence length="296" mass="32184">MSLQKKLEAVLSETNATFGVAVKHLETQEEALINGDHYFQMASTFKVPILATLFRDVHEGRLSLAERIRLTEDDLVPGSGVLQEFLPGAEVAVKDLAMLMIIVSDNLGTDKVLELVGTERVDAFMKELGLDRISIKSSCWELLSVGGGLAGEKKGLEGFHKLKQKFQTTGIDADSVIFQPIPENNVSSPSDMGKLLELIATGQLVSQEVCDGILDIMKRQQLRNRIPYLLPDKTIIACKSGTIGSVVNDVGIVYLPEGKGAFTIAVFSTGNASTKEGERMIASLTQTAYEHFIGNE</sequence>
<evidence type="ECO:0000259" key="1">
    <source>
        <dbReference type="Pfam" id="PF13354"/>
    </source>
</evidence>
<accession>A0ABX7FJK8</accession>
<dbReference type="EMBL" id="CP069127">
    <property type="protein sequence ID" value="QRG65919.1"/>
    <property type="molecule type" value="Genomic_DNA"/>
</dbReference>
<dbReference type="PANTHER" id="PTHR35333">
    <property type="entry name" value="BETA-LACTAMASE"/>
    <property type="match status" value="1"/>
</dbReference>
<dbReference type="InterPro" id="IPR000871">
    <property type="entry name" value="Beta-lactam_class-A"/>
</dbReference>
<keyword evidence="3" id="KW-1185">Reference proteome</keyword>
<dbReference type="PANTHER" id="PTHR35333:SF3">
    <property type="entry name" value="BETA-LACTAMASE-TYPE TRANSPEPTIDASE FOLD CONTAINING PROTEIN"/>
    <property type="match status" value="1"/>
</dbReference>
<reference evidence="2 3" key="1">
    <citation type="submission" date="2021-01" db="EMBL/GenBank/DDBJ databases">
        <title>Identification of strong promoters based on the transcriptome of Brevibacillus choshinensis.</title>
        <authorList>
            <person name="Yao D."/>
            <person name="Zhang K."/>
            <person name="Wu J."/>
        </authorList>
    </citation>
    <scope>NUCLEOTIDE SEQUENCE [LARGE SCALE GENOMIC DNA]</scope>
    <source>
        <strain evidence="2 3">HPD31-SP3</strain>
    </source>
</reference>
<dbReference type="Proteomes" id="UP000596248">
    <property type="component" value="Chromosome"/>
</dbReference>
<proteinExistence type="predicted"/>
<keyword evidence="2" id="KW-0378">Hydrolase</keyword>
<dbReference type="InterPro" id="IPR012338">
    <property type="entry name" value="Beta-lactam/transpept-like"/>
</dbReference>
<dbReference type="Pfam" id="PF13354">
    <property type="entry name" value="Beta-lactamase2"/>
    <property type="match status" value="1"/>
</dbReference>
<dbReference type="RefSeq" id="WP_203352988.1">
    <property type="nucleotide sequence ID" value="NZ_CP069127.1"/>
</dbReference>
<feature type="domain" description="Beta-lactamase class A catalytic" evidence="1">
    <location>
        <begin position="19"/>
        <end position="267"/>
    </location>
</feature>
<dbReference type="GO" id="GO:0016787">
    <property type="term" value="F:hydrolase activity"/>
    <property type="evidence" value="ECO:0007669"/>
    <property type="project" value="UniProtKB-KW"/>
</dbReference>
<name>A0ABX7FJK8_BRECH</name>
<organism evidence="2 3">
    <name type="scientific">Brevibacillus choshinensis</name>
    <dbReference type="NCBI Taxonomy" id="54911"/>
    <lineage>
        <taxon>Bacteria</taxon>
        <taxon>Bacillati</taxon>
        <taxon>Bacillota</taxon>
        <taxon>Bacilli</taxon>
        <taxon>Bacillales</taxon>
        <taxon>Paenibacillaceae</taxon>
        <taxon>Brevibacillus</taxon>
    </lineage>
</organism>
<protein>
    <submittedName>
        <fullName evidence="2">Serine hydrolase</fullName>
    </submittedName>
</protein>
<dbReference type="Gene3D" id="3.40.710.10">
    <property type="entry name" value="DD-peptidase/beta-lactamase superfamily"/>
    <property type="match status" value="1"/>
</dbReference>
<dbReference type="InterPro" id="IPR045155">
    <property type="entry name" value="Beta-lactam_cat"/>
</dbReference>
<evidence type="ECO:0000313" key="2">
    <source>
        <dbReference type="EMBL" id="QRG65919.1"/>
    </source>
</evidence>
<evidence type="ECO:0000313" key="3">
    <source>
        <dbReference type="Proteomes" id="UP000596248"/>
    </source>
</evidence>
<gene>
    <name evidence="2" type="ORF">JNE38_20380</name>
</gene>